<feature type="compositionally biased region" description="Acidic residues" evidence="1">
    <location>
        <begin position="236"/>
        <end position="248"/>
    </location>
</feature>
<proteinExistence type="predicted"/>
<name>A0A369WNV6_9GAMM</name>
<keyword evidence="3" id="KW-1185">Reference proteome</keyword>
<dbReference type="Proteomes" id="UP000253769">
    <property type="component" value="Unassembled WGS sequence"/>
</dbReference>
<accession>A0A369WNV6</accession>
<dbReference type="Pfam" id="PF11748">
    <property type="entry name" value="DUF3306"/>
    <property type="match status" value="1"/>
</dbReference>
<feature type="region of interest" description="Disordered" evidence="1">
    <location>
        <begin position="201"/>
        <end position="248"/>
    </location>
</feature>
<gene>
    <name evidence="2" type="ORF">DV711_10130</name>
</gene>
<sequence>MSIRSRCPRRCSAGSKALSAVTVSRRWNWVRASAVTMVAARVLGKVRGQVLREVLVAEHTKDSTDEGFLGRWSRLKQQPQSQTQVEPEQSTTELASSNVADVAEVDNDEQAIGVEQPPLTDADMPSLESLDESSDFSGFLSEGVSEKLRRQALRKLFHLPEFNIRDGLNEYDEDYSTFIPLGDTVTYQMKQWAEKQKQDFEAALVDGDSEASTAPSTMASEAEPESDLNDSGQDCGADDEEELGECEE</sequence>
<dbReference type="EMBL" id="QQOH01000002">
    <property type="protein sequence ID" value="RDE22903.1"/>
    <property type="molecule type" value="Genomic_DNA"/>
</dbReference>
<evidence type="ECO:0000256" key="1">
    <source>
        <dbReference type="SAM" id="MobiDB-lite"/>
    </source>
</evidence>
<evidence type="ECO:0000313" key="3">
    <source>
        <dbReference type="Proteomes" id="UP000253769"/>
    </source>
</evidence>
<reference evidence="2 3" key="1">
    <citation type="submission" date="2018-07" db="EMBL/GenBank/DDBJ databases">
        <title>Motiliproteus coralliicola sp. nov., a bacterium isolated from Coral.</title>
        <authorList>
            <person name="Wang G."/>
        </authorList>
    </citation>
    <scope>NUCLEOTIDE SEQUENCE [LARGE SCALE GENOMIC DNA]</scope>
    <source>
        <strain evidence="2 3">C34</strain>
    </source>
</reference>
<feature type="compositionally biased region" description="Polar residues" evidence="1">
    <location>
        <begin position="210"/>
        <end position="219"/>
    </location>
</feature>
<organism evidence="2 3">
    <name type="scientific">Motiliproteus coralliicola</name>
    <dbReference type="NCBI Taxonomy" id="2283196"/>
    <lineage>
        <taxon>Bacteria</taxon>
        <taxon>Pseudomonadati</taxon>
        <taxon>Pseudomonadota</taxon>
        <taxon>Gammaproteobacteria</taxon>
        <taxon>Oceanospirillales</taxon>
        <taxon>Oceanospirillaceae</taxon>
        <taxon>Motiliproteus</taxon>
    </lineage>
</organism>
<comment type="caution">
    <text evidence="2">The sequence shown here is derived from an EMBL/GenBank/DDBJ whole genome shotgun (WGS) entry which is preliminary data.</text>
</comment>
<dbReference type="AlphaFoldDB" id="A0A369WNV6"/>
<evidence type="ECO:0000313" key="2">
    <source>
        <dbReference type="EMBL" id="RDE22903.1"/>
    </source>
</evidence>
<dbReference type="InterPro" id="IPR021735">
    <property type="entry name" value="DUF3306"/>
</dbReference>
<protein>
    <submittedName>
        <fullName evidence="2">DUF3306 domain-containing protein</fullName>
    </submittedName>
</protein>